<evidence type="ECO:0000313" key="2">
    <source>
        <dbReference type="EMBL" id="PTX49844.1"/>
    </source>
</evidence>
<dbReference type="Gene3D" id="3.40.50.1820">
    <property type="entry name" value="alpha/beta hydrolase"/>
    <property type="match status" value="1"/>
</dbReference>
<comment type="caution">
    <text evidence="2">The sequence shown here is derived from an EMBL/GenBank/DDBJ whole genome shotgun (WGS) entry which is preliminary data.</text>
</comment>
<gene>
    <name evidence="2" type="ORF">C8N34_10622</name>
</gene>
<dbReference type="InterPro" id="IPR022742">
    <property type="entry name" value="Hydrolase_4"/>
</dbReference>
<protein>
    <submittedName>
        <fullName evidence="2">Lysophospholipase</fullName>
    </submittedName>
</protein>
<reference evidence="2 3" key="1">
    <citation type="submission" date="2018-04" db="EMBL/GenBank/DDBJ databases">
        <title>Genomic Encyclopedia of Archaeal and Bacterial Type Strains, Phase II (KMG-II): from individual species to whole genera.</title>
        <authorList>
            <person name="Goeker M."/>
        </authorList>
    </citation>
    <scope>NUCLEOTIDE SEQUENCE [LARGE SCALE GENOMIC DNA]</scope>
    <source>
        <strain evidence="2 3">DSM 21823</strain>
    </source>
</reference>
<evidence type="ECO:0000259" key="1">
    <source>
        <dbReference type="Pfam" id="PF12146"/>
    </source>
</evidence>
<dbReference type="PANTHER" id="PTHR11614">
    <property type="entry name" value="PHOSPHOLIPASE-RELATED"/>
    <property type="match status" value="1"/>
</dbReference>
<keyword evidence="3" id="KW-1185">Reference proteome</keyword>
<evidence type="ECO:0000313" key="3">
    <source>
        <dbReference type="Proteomes" id="UP000244224"/>
    </source>
</evidence>
<dbReference type="InterPro" id="IPR051044">
    <property type="entry name" value="MAG_DAG_Lipase"/>
</dbReference>
<dbReference type="OrthoDB" id="9788260at2"/>
<dbReference type="InterPro" id="IPR029058">
    <property type="entry name" value="AB_hydrolase_fold"/>
</dbReference>
<dbReference type="AlphaFoldDB" id="A0A2T6B199"/>
<dbReference type="EMBL" id="QBKP01000006">
    <property type="protein sequence ID" value="PTX49844.1"/>
    <property type="molecule type" value="Genomic_DNA"/>
</dbReference>
<name>A0A2T6B199_9RHOB</name>
<dbReference type="Pfam" id="PF12146">
    <property type="entry name" value="Hydrolase_4"/>
    <property type="match status" value="1"/>
</dbReference>
<dbReference type="Proteomes" id="UP000244224">
    <property type="component" value="Unassembled WGS sequence"/>
</dbReference>
<organism evidence="2 3">
    <name type="scientific">Gemmobacter caeni</name>
    <dbReference type="NCBI Taxonomy" id="589035"/>
    <lineage>
        <taxon>Bacteria</taxon>
        <taxon>Pseudomonadati</taxon>
        <taxon>Pseudomonadota</taxon>
        <taxon>Alphaproteobacteria</taxon>
        <taxon>Rhodobacterales</taxon>
        <taxon>Paracoccaceae</taxon>
        <taxon>Gemmobacter</taxon>
    </lineage>
</organism>
<dbReference type="SUPFAM" id="SSF53474">
    <property type="entry name" value="alpha/beta-Hydrolases"/>
    <property type="match status" value="1"/>
</dbReference>
<accession>A0A2T6B199</accession>
<feature type="domain" description="Serine aminopeptidase S33" evidence="1">
    <location>
        <begin position="40"/>
        <end position="293"/>
    </location>
</feature>
<proteinExistence type="predicted"/>
<sequence length="312" mass="34236">MTAAPFYADIAQGPESGRAVWLAAGDGTKLRVAHWAPFGAARGTVLLFQGRSEYAEKYGPAAVALTGAGWHVLAPDWRGQGLSQRRHPDPMLGHVEDFDEYQQDVTAVLDFARAEGLPEPWHLLSHSMGGCIALRALLRGLPVKSAVFSAPMWGIRLFPTVEPVAVTLSRVLHERGHGHLLTPTTTRQTYVLHAKFRGNMLTRDPAIWSWMRQQATAHPDLALGGPSLTWLHAAFREMQALQALPAPATPALTALGTSERIISPRAVRRRMAAWPQGRLELFAKAEHEVMMELPAHRGRFLAETSAFFAAQS</sequence>
<dbReference type="RefSeq" id="WP_108128842.1">
    <property type="nucleotide sequence ID" value="NZ_QBKP01000006.1"/>
</dbReference>